<accession>A0AAV2JJ44</accession>
<dbReference type="AlphaFoldDB" id="A0AAV2JJ44"/>
<evidence type="ECO:0000313" key="4">
    <source>
        <dbReference type="EMBL" id="CAL1576636.1"/>
    </source>
</evidence>
<feature type="domain" description="Tubulin epsilon and delta complex protein 1" evidence="3">
    <location>
        <begin position="102"/>
        <end position="205"/>
    </location>
</feature>
<dbReference type="InterPro" id="IPR043535">
    <property type="entry name" value="TEDC1"/>
</dbReference>
<dbReference type="Pfam" id="PF14970">
    <property type="entry name" value="TEDC1"/>
    <property type="match status" value="1"/>
</dbReference>
<dbReference type="EMBL" id="OZ035834">
    <property type="protein sequence ID" value="CAL1576636.1"/>
    <property type="molecule type" value="Genomic_DNA"/>
</dbReference>
<dbReference type="Proteomes" id="UP001497482">
    <property type="component" value="Chromosome 12"/>
</dbReference>
<keyword evidence="5" id="KW-1185">Reference proteome</keyword>
<sequence>MQKSVEVKQVILALCKLLSSAGLGSVPTPETFRRAKFGGGPDVEENLWALLANILEKTNADSFDISKHPKTERWKLVTAGLCQTGYYADWIYRNPREGEASVGSFCSRDLLLALGWLIADGTMEKLLSQRVEELDQTLLTSTPVHLESIASVSGEIQLDSSSLRRLQWRLGSLRHQGRILLSMQEERARLLHKVLNMDLGSHVGAASSDEESAIIIKDHLDVCGALRTCWVGISKVGNRRRVFSGLGWTAWWTVIRRIFQPEMLSRRTRGAQDFVSMETGAWGNMIRCFRDFRKHRPKLLKPGSKPGTKSGPVSPLEISAAEASKLLTDMEKELLKKRDKQRKENREKLEEMMEQLEGLVLIPP</sequence>
<evidence type="ECO:0000259" key="3">
    <source>
        <dbReference type="Pfam" id="PF14970"/>
    </source>
</evidence>
<keyword evidence="2" id="KW-0732">Signal</keyword>
<name>A0AAV2JJ44_KNICA</name>
<feature type="coiled-coil region" evidence="1">
    <location>
        <begin position="320"/>
        <end position="359"/>
    </location>
</feature>
<protein>
    <recommendedName>
        <fullName evidence="3">Tubulin epsilon and delta complex protein 1 domain-containing protein</fullName>
    </recommendedName>
</protein>
<reference evidence="4 5" key="1">
    <citation type="submission" date="2024-04" db="EMBL/GenBank/DDBJ databases">
        <authorList>
            <person name="Waldvogel A.-M."/>
            <person name="Schoenle A."/>
        </authorList>
    </citation>
    <scope>NUCLEOTIDE SEQUENCE [LARGE SCALE GENOMIC DNA]</scope>
</reference>
<organism evidence="4 5">
    <name type="scientific">Knipowitschia caucasica</name>
    <name type="common">Caucasian dwarf goby</name>
    <name type="synonym">Pomatoschistus caucasicus</name>
    <dbReference type="NCBI Taxonomy" id="637954"/>
    <lineage>
        <taxon>Eukaryota</taxon>
        <taxon>Metazoa</taxon>
        <taxon>Chordata</taxon>
        <taxon>Craniata</taxon>
        <taxon>Vertebrata</taxon>
        <taxon>Euteleostomi</taxon>
        <taxon>Actinopterygii</taxon>
        <taxon>Neopterygii</taxon>
        <taxon>Teleostei</taxon>
        <taxon>Neoteleostei</taxon>
        <taxon>Acanthomorphata</taxon>
        <taxon>Gobiaria</taxon>
        <taxon>Gobiiformes</taxon>
        <taxon>Gobioidei</taxon>
        <taxon>Gobiidae</taxon>
        <taxon>Gobiinae</taxon>
        <taxon>Knipowitschia</taxon>
    </lineage>
</organism>
<proteinExistence type="predicted"/>
<feature type="chain" id="PRO_5043841997" description="Tubulin epsilon and delta complex protein 1 domain-containing protein" evidence="2">
    <location>
        <begin position="22"/>
        <end position="364"/>
    </location>
</feature>
<gene>
    <name evidence="4" type="ORF">KC01_LOCUS8053</name>
</gene>
<evidence type="ECO:0000313" key="5">
    <source>
        <dbReference type="Proteomes" id="UP001497482"/>
    </source>
</evidence>
<evidence type="ECO:0000256" key="2">
    <source>
        <dbReference type="SAM" id="SignalP"/>
    </source>
</evidence>
<evidence type="ECO:0000256" key="1">
    <source>
        <dbReference type="SAM" id="Coils"/>
    </source>
</evidence>
<feature type="signal peptide" evidence="2">
    <location>
        <begin position="1"/>
        <end position="21"/>
    </location>
</feature>
<keyword evidence="1" id="KW-0175">Coiled coil</keyword>
<dbReference type="PANTHER" id="PTHR35076">
    <property type="entry name" value="TUBULIN EPSILON AND DELTA COMPLEX PROTEIN 1"/>
    <property type="match status" value="1"/>
</dbReference>
<dbReference type="PANTHER" id="PTHR35076:SF1">
    <property type="entry name" value="TUBULIN EPSILON AND DELTA COMPLEX PROTEIN 1"/>
    <property type="match status" value="1"/>
</dbReference>
<dbReference type="InterPro" id="IPR027996">
    <property type="entry name" value="TEDC1_dom"/>
</dbReference>